<proteinExistence type="predicted"/>
<reference evidence="1 2" key="1">
    <citation type="submission" date="2018-10" db="EMBL/GenBank/DDBJ databases">
        <title>Genome Sequence of Cohnella sp.</title>
        <authorList>
            <person name="Srinivasan S."/>
            <person name="Kim M.K."/>
        </authorList>
    </citation>
    <scope>NUCLEOTIDE SEQUENCE [LARGE SCALE GENOMIC DNA]</scope>
    <source>
        <strain evidence="1 2">18JY8-7</strain>
    </source>
</reference>
<sequence length="259" mass="30452">MRIQRVRSKWAKTHALLADPAVRPFVPETRPFTRATVKEMLNRMGMVYVKPVNGTFGRGVIRVEKITGRDPHYFFQSGVRQFRFETFNEMFDKLLEVKKPKPYLVQQGIELLKLEGRRFDLRVMVQRNLQSEWETTGIIGRLAHPSKIVTNYHSGGTPMTLEDLMDGNIPKQYFSQYRNGLKKIGTMVAAALTRKFPRLMEIGIDIAIDDQLRPWILEVNTLPDPYLFRKLPDPSVYRRIHRYAEHYGRFRRRKTRSKV</sequence>
<dbReference type="Pfam" id="PF14398">
    <property type="entry name" value="ATPgrasp_YheCD"/>
    <property type="match status" value="1"/>
</dbReference>
<evidence type="ECO:0000313" key="2">
    <source>
        <dbReference type="Proteomes" id="UP000269097"/>
    </source>
</evidence>
<dbReference type="KEGG" id="coh:EAV92_19595"/>
<dbReference type="SUPFAM" id="SSF56059">
    <property type="entry name" value="Glutathione synthetase ATP-binding domain-like"/>
    <property type="match status" value="1"/>
</dbReference>
<accession>A0A3G3K498</accession>
<gene>
    <name evidence="1" type="ORF">EAV92_19595</name>
</gene>
<organism evidence="1 2">
    <name type="scientific">Cohnella candidum</name>
    <dbReference type="NCBI Taxonomy" id="2674991"/>
    <lineage>
        <taxon>Bacteria</taxon>
        <taxon>Bacillati</taxon>
        <taxon>Bacillota</taxon>
        <taxon>Bacilli</taxon>
        <taxon>Bacillales</taxon>
        <taxon>Paenibacillaceae</taxon>
        <taxon>Cohnella</taxon>
    </lineage>
</organism>
<dbReference type="Proteomes" id="UP000269097">
    <property type="component" value="Chromosome"/>
</dbReference>
<dbReference type="EMBL" id="CP033433">
    <property type="protein sequence ID" value="AYQ74579.1"/>
    <property type="molecule type" value="Genomic_DNA"/>
</dbReference>
<name>A0A3G3K498_9BACL</name>
<protein>
    <submittedName>
        <fullName evidence="1">YheC/YheD family protein</fullName>
    </submittedName>
</protein>
<evidence type="ECO:0000313" key="1">
    <source>
        <dbReference type="EMBL" id="AYQ74579.1"/>
    </source>
</evidence>
<keyword evidence="2" id="KW-1185">Reference proteome</keyword>
<dbReference type="AlphaFoldDB" id="A0A3G3K498"/>
<dbReference type="RefSeq" id="WP_123042658.1">
    <property type="nucleotide sequence ID" value="NZ_CP033433.1"/>
</dbReference>
<dbReference type="InterPro" id="IPR026838">
    <property type="entry name" value="YheC/D"/>
</dbReference>
<dbReference type="Gene3D" id="3.30.470.20">
    <property type="entry name" value="ATP-grasp fold, B domain"/>
    <property type="match status" value="1"/>
</dbReference>